<dbReference type="InterPro" id="IPR036097">
    <property type="entry name" value="HisK_dim/P_sf"/>
</dbReference>
<dbReference type="OrthoDB" id="9803824at2"/>
<dbReference type="CDD" id="cd00130">
    <property type="entry name" value="PAS"/>
    <property type="match status" value="1"/>
</dbReference>
<gene>
    <name evidence="15" type="ORF">Ga0074115_11348</name>
    <name evidence="16" type="ORF">Ga0076813_14852</name>
</gene>
<dbReference type="InterPro" id="IPR003594">
    <property type="entry name" value="HATPase_dom"/>
</dbReference>
<dbReference type="Pfam" id="PF02518">
    <property type="entry name" value="HATPase_c"/>
    <property type="match status" value="1"/>
</dbReference>
<evidence type="ECO:0000256" key="1">
    <source>
        <dbReference type="ARBA" id="ARBA00000085"/>
    </source>
</evidence>
<dbReference type="SUPFAM" id="SSF55785">
    <property type="entry name" value="PYP-like sensor domain (PAS domain)"/>
    <property type="match status" value="1"/>
</dbReference>
<evidence type="ECO:0000256" key="10">
    <source>
        <dbReference type="ARBA" id="ARBA00023012"/>
    </source>
</evidence>
<name>A0A0T5YWQ4_9GAMM</name>
<evidence type="ECO:0000259" key="14">
    <source>
        <dbReference type="PROSITE" id="PS50109"/>
    </source>
</evidence>
<feature type="region of interest" description="Disordered" evidence="12">
    <location>
        <begin position="825"/>
        <end position="861"/>
    </location>
</feature>
<proteinExistence type="predicted"/>
<comment type="catalytic activity">
    <reaction evidence="1">
        <text>ATP + protein L-histidine = ADP + protein N-phospho-L-histidine.</text>
        <dbReference type="EC" id="2.7.13.3"/>
    </reaction>
</comment>
<dbReference type="InterPro" id="IPR003661">
    <property type="entry name" value="HisK_dim/P_dom"/>
</dbReference>
<keyword evidence="7 16" id="KW-0418">Kinase</keyword>
<dbReference type="SUPFAM" id="SSF47384">
    <property type="entry name" value="Homodimeric domain of signal transducing histidine kinase"/>
    <property type="match status" value="1"/>
</dbReference>
<dbReference type="GO" id="GO:0007234">
    <property type="term" value="P:osmosensory signaling via phosphorelay pathway"/>
    <property type="evidence" value="ECO:0007669"/>
    <property type="project" value="TreeGrafter"/>
</dbReference>
<dbReference type="STRING" id="54398.Ga0074115_11348"/>
<protein>
    <recommendedName>
        <fullName evidence="3">histidine kinase</fullName>
        <ecNumber evidence="3">2.7.13.3</ecNumber>
    </recommendedName>
</protein>
<feature type="transmembrane region" description="Helical" evidence="13">
    <location>
        <begin position="304"/>
        <end position="322"/>
    </location>
</feature>
<keyword evidence="5 13" id="KW-0812">Transmembrane</keyword>
<feature type="transmembrane region" description="Helical" evidence="13">
    <location>
        <begin position="14"/>
        <end position="34"/>
    </location>
</feature>
<dbReference type="SMART" id="SM00388">
    <property type="entry name" value="HisKA"/>
    <property type="match status" value="1"/>
</dbReference>
<keyword evidence="9 13" id="KW-1133">Transmembrane helix</keyword>
<dbReference type="Gene3D" id="3.30.565.10">
    <property type="entry name" value="Histidine kinase-like ATPase, C-terminal domain"/>
    <property type="match status" value="1"/>
</dbReference>
<dbReference type="InterPro" id="IPR036890">
    <property type="entry name" value="HATPase_C_sf"/>
</dbReference>
<keyword evidence="10" id="KW-0902">Two-component regulatory system</keyword>
<evidence type="ECO:0000256" key="6">
    <source>
        <dbReference type="ARBA" id="ARBA00022741"/>
    </source>
</evidence>
<evidence type="ECO:0000256" key="4">
    <source>
        <dbReference type="ARBA" id="ARBA00022679"/>
    </source>
</evidence>
<accession>A0A0T5YWQ4</accession>
<dbReference type="PANTHER" id="PTHR42878:SF7">
    <property type="entry name" value="SENSOR HISTIDINE KINASE GLRK"/>
    <property type="match status" value="1"/>
</dbReference>
<dbReference type="Pfam" id="PF00512">
    <property type="entry name" value="HisKA"/>
    <property type="match status" value="1"/>
</dbReference>
<evidence type="ECO:0000313" key="15">
    <source>
        <dbReference type="EMBL" id="KRT55076.1"/>
    </source>
</evidence>
<keyword evidence="18" id="KW-1185">Reference proteome</keyword>
<dbReference type="InterPro" id="IPR007890">
    <property type="entry name" value="CHASE2"/>
</dbReference>
<dbReference type="InterPro" id="IPR005467">
    <property type="entry name" value="His_kinase_dom"/>
</dbReference>
<dbReference type="InterPro" id="IPR050351">
    <property type="entry name" value="BphY/WalK/GraS-like"/>
</dbReference>
<dbReference type="GO" id="GO:0030295">
    <property type="term" value="F:protein kinase activator activity"/>
    <property type="evidence" value="ECO:0007669"/>
    <property type="project" value="TreeGrafter"/>
</dbReference>
<keyword evidence="8" id="KW-0067">ATP-binding</keyword>
<dbReference type="Gene3D" id="1.10.287.130">
    <property type="match status" value="1"/>
</dbReference>
<evidence type="ECO:0000256" key="2">
    <source>
        <dbReference type="ARBA" id="ARBA00004141"/>
    </source>
</evidence>
<dbReference type="PROSITE" id="PS50109">
    <property type="entry name" value="HIS_KIN"/>
    <property type="match status" value="1"/>
</dbReference>
<dbReference type="SMART" id="SM01080">
    <property type="entry name" value="CHASE2"/>
    <property type="match status" value="1"/>
</dbReference>
<evidence type="ECO:0000313" key="16">
    <source>
        <dbReference type="EMBL" id="KRT59082.1"/>
    </source>
</evidence>
<evidence type="ECO:0000256" key="3">
    <source>
        <dbReference type="ARBA" id="ARBA00012438"/>
    </source>
</evidence>
<dbReference type="EMBL" id="LMXI01000209">
    <property type="protein sequence ID" value="KRT59082.1"/>
    <property type="molecule type" value="Genomic_DNA"/>
</dbReference>
<evidence type="ECO:0000313" key="17">
    <source>
        <dbReference type="Proteomes" id="UP000051276"/>
    </source>
</evidence>
<dbReference type="Proteomes" id="UP000051634">
    <property type="component" value="Unassembled WGS sequence"/>
</dbReference>
<dbReference type="Pfam" id="PF05226">
    <property type="entry name" value="CHASE2"/>
    <property type="match status" value="1"/>
</dbReference>
<dbReference type="GO" id="GO:0000156">
    <property type="term" value="F:phosphorelay response regulator activity"/>
    <property type="evidence" value="ECO:0007669"/>
    <property type="project" value="TreeGrafter"/>
</dbReference>
<keyword evidence="11 13" id="KW-0472">Membrane</keyword>
<evidence type="ECO:0000256" key="5">
    <source>
        <dbReference type="ARBA" id="ARBA00022692"/>
    </source>
</evidence>
<reference evidence="17 18" key="1">
    <citation type="submission" date="2015-11" db="EMBL/GenBank/DDBJ databases">
        <title>The genome of Candidatus Endoriftia persephone in Ridgeia piscesae and population structure of the North Eastern Pacific vestimentiferan symbionts.</title>
        <authorList>
            <person name="Perez M."/>
            <person name="Juniper K.S."/>
        </authorList>
    </citation>
    <scope>NUCLEOTIDE SEQUENCE [LARGE SCALE GENOMIC DNA]</scope>
    <source>
        <strain evidence="16">Ind10</strain>
        <strain evidence="15">Ind11</strain>
    </source>
</reference>
<keyword evidence="4" id="KW-0808">Transferase</keyword>
<dbReference type="GO" id="GO:0016020">
    <property type="term" value="C:membrane"/>
    <property type="evidence" value="ECO:0007669"/>
    <property type="project" value="UniProtKB-SubCell"/>
</dbReference>
<dbReference type="PANTHER" id="PTHR42878">
    <property type="entry name" value="TWO-COMPONENT HISTIDINE KINASE"/>
    <property type="match status" value="1"/>
</dbReference>
<dbReference type="GO" id="GO:0000155">
    <property type="term" value="F:phosphorelay sensor kinase activity"/>
    <property type="evidence" value="ECO:0007669"/>
    <property type="project" value="InterPro"/>
</dbReference>
<dbReference type="CDD" id="cd00082">
    <property type="entry name" value="HisKA"/>
    <property type="match status" value="1"/>
</dbReference>
<organism evidence="15 18">
    <name type="scientific">endosymbiont of Ridgeia piscesae</name>
    <dbReference type="NCBI Taxonomy" id="54398"/>
    <lineage>
        <taxon>Bacteria</taxon>
        <taxon>Pseudomonadati</taxon>
        <taxon>Pseudomonadota</taxon>
        <taxon>Gammaproteobacteria</taxon>
        <taxon>sulfur-oxidizing symbionts</taxon>
    </lineage>
</organism>
<dbReference type="Proteomes" id="UP000051276">
    <property type="component" value="Unassembled WGS sequence"/>
</dbReference>
<feature type="transmembrane region" description="Helical" evidence="13">
    <location>
        <begin position="329"/>
        <end position="348"/>
    </location>
</feature>
<dbReference type="Gene3D" id="3.30.450.20">
    <property type="entry name" value="PAS domain"/>
    <property type="match status" value="1"/>
</dbReference>
<dbReference type="SUPFAM" id="SSF55874">
    <property type="entry name" value="ATPase domain of HSP90 chaperone/DNA topoisomerase II/histidine kinase"/>
    <property type="match status" value="1"/>
</dbReference>
<comment type="subcellular location">
    <subcellularLocation>
        <location evidence="2">Membrane</location>
        <topology evidence="2">Multi-pass membrane protein</topology>
    </subcellularLocation>
</comment>
<evidence type="ECO:0000256" key="12">
    <source>
        <dbReference type="SAM" id="MobiDB-lite"/>
    </source>
</evidence>
<dbReference type="InterPro" id="IPR000014">
    <property type="entry name" value="PAS"/>
</dbReference>
<keyword evidence="6" id="KW-0547">Nucleotide-binding</keyword>
<dbReference type="CDD" id="cd00075">
    <property type="entry name" value="HATPase"/>
    <property type="match status" value="1"/>
</dbReference>
<sequence>MSVANGTLRQVKRLLLPLLLAGVMVLLAASGWLWRLDNLLYDLQLGWRGSVAADDIMLVAVDDQSLAEFGRWPWPRERHAQLIEILTRAGARAIVMDLLFAEPDPANPQGDRRLIQAVAASGKVFMPVVVEELQLGGQLLESLPLPQLTEVVAGLGHVHMELDDDGIARGIYLQEGLGEAFWPHLMLTVLQSLEPARFPPAEQSGPATTAAKRFSIVRQGHRLIPFAGPPGHFPRLSYAQVLRGVFHPDSLRDRIVLVGVTATGLGDVLPTPLSGRGQPMAGIEINANILQSLRNGEAVKPLAHHWQLLLTGLLVALPLLLYSRLPPRLVPLLALGLILSLLLLSLMVLQFGGIWFAPSAALLGLVLSYPLWSWRRLEQMVLHLDQELQRLSQGPQLLPASNDLKDLQQGLESIAATLPLQGWCVDDALGARLAQAGRQPDPSDDLLQAGCWSRLGRSLWTLLPRGTQYWRLGLCWPPGELPRGRGQALLDDFVRQFSIPPAAASAKGSQRLEQRIREVEAANQHLRQLRDFINTALGQMDDGLLVLDSIGRVVLANPRAAFYLGLKHESELHGQPALTFLKPLQIVGDLHWEPLLRELLLRGDGCRFEALRLPDTELFMQLRPLHPETAGMFGMIVTLSFIGTLKQSERARARMVNFLSHDIRSPLTSLLALTQSEQVLQAGSRELATQVAPYARRALKLAEDFLQLARAESVERSAFTDTDFVSVARNAVDEVYVQAQARNLCLQRQFEVEEVWLQADAGLLERALINLLSNAIKLAPQDSQVEIMLRCDGDQLDCCVKDRGPGIPQERLEELFLPFRSDLGHEPVGRGGHRPRSQLRQAGSRAPRRFDRGAQPARGRRELLSASAGRSVICLG</sequence>
<evidence type="ECO:0000256" key="11">
    <source>
        <dbReference type="ARBA" id="ARBA00023136"/>
    </source>
</evidence>
<evidence type="ECO:0000313" key="18">
    <source>
        <dbReference type="Proteomes" id="UP000051634"/>
    </source>
</evidence>
<evidence type="ECO:0000256" key="13">
    <source>
        <dbReference type="SAM" id="Phobius"/>
    </source>
</evidence>
<evidence type="ECO:0000256" key="8">
    <source>
        <dbReference type="ARBA" id="ARBA00022840"/>
    </source>
</evidence>
<dbReference type="InterPro" id="IPR035965">
    <property type="entry name" value="PAS-like_dom_sf"/>
</dbReference>
<evidence type="ECO:0000256" key="7">
    <source>
        <dbReference type="ARBA" id="ARBA00022777"/>
    </source>
</evidence>
<dbReference type="EC" id="2.7.13.3" evidence="3"/>
<dbReference type="AlphaFoldDB" id="A0A0T5YWQ4"/>
<comment type="caution">
    <text evidence="15">The sequence shown here is derived from an EMBL/GenBank/DDBJ whole genome shotgun (WGS) entry which is preliminary data.</text>
</comment>
<dbReference type="GO" id="GO:0005524">
    <property type="term" value="F:ATP binding"/>
    <property type="evidence" value="ECO:0007669"/>
    <property type="project" value="UniProtKB-KW"/>
</dbReference>
<evidence type="ECO:0000256" key="9">
    <source>
        <dbReference type="ARBA" id="ARBA00022989"/>
    </source>
</evidence>
<feature type="domain" description="Histidine kinase" evidence="14">
    <location>
        <begin position="658"/>
        <end position="824"/>
    </location>
</feature>
<dbReference type="EMBL" id="LDXT01000084">
    <property type="protein sequence ID" value="KRT55076.1"/>
    <property type="molecule type" value="Genomic_DNA"/>
</dbReference>